<evidence type="ECO:0000259" key="2">
    <source>
        <dbReference type="Pfam" id="PF08646"/>
    </source>
</evidence>
<organism evidence="3 4">
    <name type="scientific">Senna tora</name>
    <dbReference type="NCBI Taxonomy" id="362788"/>
    <lineage>
        <taxon>Eukaryota</taxon>
        <taxon>Viridiplantae</taxon>
        <taxon>Streptophyta</taxon>
        <taxon>Embryophyta</taxon>
        <taxon>Tracheophyta</taxon>
        <taxon>Spermatophyta</taxon>
        <taxon>Magnoliopsida</taxon>
        <taxon>eudicotyledons</taxon>
        <taxon>Gunneridae</taxon>
        <taxon>Pentapetalae</taxon>
        <taxon>rosids</taxon>
        <taxon>fabids</taxon>
        <taxon>Fabales</taxon>
        <taxon>Fabaceae</taxon>
        <taxon>Caesalpinioideae</taxon>
        <taxon>Cassia clade</taxon>
        <taxon>Senna</taxon>
    </lineage>
</organism>
<dbReference type="Gene3D" id="2.40.50.140">
    <property type="entry name" value="Nucleic acid-binding proteins"/>
    <property type="match status" value="1"/>
</dbReference>
<feature type="region of interest" description="Disordered" evidence="1">
    <location>
        <begin position="164"/>
        <end position="195"/>
    </location>
</feature>
<keyword evidence="4" id="KW-1185">Reference proteome</keyword>
<dbReference type="InterPro" id="IPR012340">
    <property type="entry name" value="NA-bd_OB-fold"/>
</dbReference>
<evidence type="ECO:0000313" key="3">
    <source>
        <dbReference type="EMBL" id="KAF7821238.1"/>
    </source>
</evidence>
<evidence type="ECO:0000256" key="1">
    <source>
        <dbReference type="SAM" id="MobiDB-lite"/>
    </source>
</evidence>
<protein>
    <submittedName>
        <fullName evidence="3">Replication factor A protein 1-like</fullName>
    </submittedName>
</protein>
<dbReference type="SUPFAM" id="SSF50249">
    <property type="entry name" value="Nucleic acid-binding proteins"/>
    <property type="match status" value="1"/>
</dbReference>
<dbReference type="Pfam" id="PF08646">
    <property type="entry name" value="Rep_fac-A_C"/>
    <property type="match status" value="1"/>
</dbReference>
<gene>
    <name evidence="3" type="ORF">G2W53_026693</name>
</gene>
<feature type="domain" description="Replication factor A C-terminal" evidence="2">
    <location>
        <begin position="73"/>
        <end position="152"/>
    </location>
</feature>
<dbReference type="Proteomes" id="UP000634136">
    <property type="component" value="Unassembled WGS sequence"/>
</dbReference>
<name>A0A834WHN7_9FABA</name>
<feature type="compositionally biased region" description="Basic and acidic residues" evidence="1">
    <location>
        <begin position="164"/>
        <end position="174"/>
    </location>
</feature>
<dbReference type="AlphaFoldDB" id="A0A834WHN7"/>
<dbReference type="InterPro" id="IPR013955">
    <property type="entry name" value="Rep_factor-A_C"/>
</dbReference>
<accession>A0A834WHN7</accession>
<dbReference type="EMBL" id="JAAIUW010000008">
    <property type="protein sequence ID" value="KAF7821238.1"/>
    <property type="molecule type" value="Genomic_DNA"/>
</dbReference>
<reference evidence="3" key="1">
    <citation type="submission" date="2020-09" db="EMBL/GenBank/DDBJ databases">
        <title>Genome-Enabled Discovery of Anthraquinone Biosynthesis in Senna tora.</title>
        <authorList>
            <person name="Kang S.-H."/>
            <person name="Pandey R.P."/>
            <person name="Lee C.-M."/>
            <person name="Sim J.-S."/>
            <person name="Jeong J.-T."/>
            <person name="Choi B.-S."/>
            <person name="Jung M."/>
            <person name="Ginzburg D."/>
            <person name="Zhao K."/>
            <person name="Won S.Y."/>
            <person name="Oh T.-J."/>
            <person name="Yu Y."/>
            <person name="Kim N.-H."/>
            <person name="Lee O.R."/>
            <person name="Lee T.-H."/>
            <person name="Bashyal P."/>
            <person name="Kim T.-S."/>
            <person name="Lee W.-H."/>
            <person name="Kawkins C."/>
            <person name="Kim C.-K."/>
            <person name="Kim J.S."/>
            <person name="Ahn B.O."/>
            <person name="Rhee S.Y."/>
            <person name="Sohng J.K."/>
        </authorList>
    </citation>
    <scope>NUCLEOTIDE SEQUENCE</scope>
    <source>
        <tissue evidence="3">Leaf</tissue>
    </source>
</reference>
<evidence type="ECO:0000313" key="4">
    <source>
        <dbReference type="Proteomes" id="UP000634136"/>
    </source>
</evidence>
<sequence>MEATHLLINEDITRFDNLPAEFQQLELKPDNFRNIHLAHVSSELSKETLPDIQLNTISELYISSEYAVHFILATIIKVNTSTDLYYYACDFCTEELDLDDDCYYCYSCGKSISTPSIMYKINVEVVDYTGWARLIILDIDASNFLMTDASKLLCREVLPTFDVKSDDKSQDESSRTLSVFKSANQLSRPHNDPSA</sequence>
<feature type="compositionally biased region" description="Polar residues" evidence="1">
    <location>
        <begin position="175"/>
        <end position="195"/>
    </location>
</feature>
<proteinExistence type="predicted"/>
<comment type="caution">
    <text evidence="3">The sequence shown here is derived from an EMBL/GenBank/DDBJ whole genome shotgun (WGS) entry which is preliminary data.</text>
</comment>
<dbReference type="OrthoDB" id="1735587at2759"/>